<evidence type="ECO:0000259" key="4">
    <source>
        <dbReference type="PROSITE" id="PS50174"/>
    </source>
</evidence>
<evidence type="ECO:0000256" key="2">
    <source>
        <dbReference type="SAM" id="MobiDB-lite"/>
    </source>
</evidence>
<dbReference type="SMART" id="SM00443">
    <property type="entry name" value="G_patch"/>
    <property type="match status" value="1"/>
</dbReference>
<dbReference type="Gene3D" id="3.30.70.330">
    <property type="match status" value="1"/>
</dbReference>
<comment type="caution">
    <text evidence="5">The sequence shown here is derived from an EMBL/GenBank/DDBJ whole genome shotgun (WGS) entry which is preliminary data.</text>
</comment>
<feature type="compositionally biased region" description="Polar residues" evidence="2">
    <location>
        <begin position="369"/>
        <end position="382"/>
    </location>
</feature>
<dbReference type="PANTHER" id="PTHR13288">
    <property type="entry name" value="SPLICING FACTOR 45 SPF45"/>
    <property type="match status" value="1"/>
</dbReference>
<dbReference type="Pfam" id="PF01585">
    <property type="entry name" value="G-patch"/>
    <property type="match status" value="1"/>
</dbReference>
<feature type="compositionally biased region" description="Polar residues" evidence="2">
    <location>
        <begin position="88"/>
        <end position="100"/>
    </location>
</feature>
<dbReference type="InterPro" id="IPR040052">
    <property type="entry name" value="RBM17"/>
</dbReference>
<feature type="domain" description="G-patch" evidence="4">
    <location>
        <begin position="434"/>
        <end position="485"/>
    </location>
</feature>
<proteinExistence type="predicted"/>
<evidence type="ECO:0000256" key="1">
    <source>
        <dbReference type="PROSITE-ProRule" id="PRU00176"/>
    </source>
</evidence>
<feature type="region of interest" description="Disordered" evidence="2">
    <location>
        <begin position="466"/>
        <end position="511"/>
    </location>
</feature>
<dbReference type="GO" id="GO:0045292">
    <property type="term" value="P:mRNA cis splicing, via spliceosome"/>
    <property type="evidence" value="ECO:0007669"/>
    <property type="project" value="InterPro"/>
</dbReference>
<dbReference type="AlphaFoldDB" id="A0A4U7AT14"/>
<feature type="compositionally biased region" description="Low complexity" evidence="2">
    <location>
        <begin position="399"/>
        <end position="408"/>
    </location>
</feature>
<feature type="region of interest" description="Disordered" evidence="2">
    <location>
        <begin position="29"/>
        <end position="437"/>
    </location>
</feature>
<reference evidence="5 6" key="1">
    <citation type="submission" date="2018-02" db="EMBL/GenBank/DDBJ databases">
        <title>Draft genome sequences of Elsinoe sp., causing black scab on jojoba.</title>
        <authorList>
            <person name="Stodart B."/>
            <person name="Jeffress S."/>
            <person name="Ash G."/>
            <person name="Arun Chinnappa K."/>
        </authorList>
    </citation>
    <scope>NUCLEOTIDE SEQUENCE [LARGE SCALE GENOMIC DNA]</scope>
    <source>
        <strain evidence="5 6">Hillstone_2</strain>
    </source>
</reference>
<feature type="compositionally biased region" description="Gly residues" evidence="2">
    <location>
        <begin position="478"/>
        <end position="487"/>
    </location>
</feature>
<dbReference type="InterPro" id="IPR000504">
    <property type="entry name" value="RRM_dom"/>
</dbReference>
<dbReference type="GO" id="GO:0071011">
    <property type="term" value="C:precatalytic spliceosome"/>
    <property type="evidence" value="ECO:0007669"/>
    <property type="project" value="TreeGrafter"/>
</dbReference>
<dbReference type="PROSITE" id="PS50174">
    <property type="entry name" value="G_PATCH"/>
    <property type="match status" value="1"/>
</dbReference>
<dbReference type="PROSITE" id="PS50102">
    <property type="entry name" value="RRM"/>
    <property type="match status" value="1"/>
</dbReference>
<feature type="compositionally biased region" description="Basic and acidic residues" evidence="2">
    <location>
        <begin position="29"/>
        <end position="44"/>
    </location>
</feature>
<feature type="compositionally biased region" description="Basic and acidic residues" evidence="2">
    <location>
        <begin position="115"/>
        <end position="124"/>
    </location>
</feature>
<dbReference type="SUPFAM" id="SSF54928">
    <property type="entry name" value="RNA-binding domain, RBD"/>
    <property type="match status" value="1"/>
</dbReference>
<gene>
    <name evidence="5" type="ORF">C1H76_9494</name>
</gene>
<dbReference type="Proteomes" id="UP000308133">
    <property type="component" value="Unassembled WGS sequence"/>
</dbReference>
<feature type="compositionally biased region" description="Polar residues" evidence="2">
    <location>
        <begin position="342"/>
        <end position="357"/>
    </location>
</feature>
<dbReference type="InterPro" id="IPR000467">
    <property type="entry name" value="G_patch_dom"/>
</dbReference>
<dbReference type="PANTHER" id="PTHR13288:SF8">
    <property type="entry name" value="SPLICING FACTOR 45"/>
    <property type="match status" value="1"/>
</dbReference>
<feature type="compositionally biased region" description="Basic and acidic residues" evidence="2">
    <location>
        <begin position="158"/>
        <end position="177"/>
    </location>
</feature>
<dbReference type="InterPro" id="IPR012677">
    <property type="entry name" value="Nucleotide-bd_a/b_plait_sf"/>
</dbReference>
<feature type="compositionally biased region" description="Pro residues" evidence="2">
    <location>
        <begin position="310"/>
        <end position="320"/>
    </location>
</feature>
<feature type="domain" description="RRM" evidence="3">
    <location>
        <begin position="520"/>
        <end position="609"/>
    </location>
</feature>
<evidence type="ECO:0000313" key="6">
    <source>
        <dbReference type="Proteomes" id="UP000308133"/>
    </source>
</evidence>
<organism evidence="5 6">
    <name type="scientific">Elsinoe australis</name>
    <dbReference type="NCBI Taxonomy" id="40998"/>
    <lineage>
        <taxon>Eukaryota</taxon>
        <taxon>Fungi</taxon>
        <taxon>Dikarya</taxon>
        <taxon>Ascomycota</taxon>
        <taxon>Pezizomycotina</taxon>
        <taxon>Dothideomycetes</taxon>
        <taxon>Dothideomycetidae</taxon>
        <taxon>Myriangiales</taxon>
        <taxon>Elsinoaceae</taxon>
        <taxon>Elsinoe</taxon>
    </lineage>
</organism>
<feature type="compositionally biased region" description="Basic residues" evidence="2">
    <location>
        <begin position="125"/>
        <end position="138"/>
    </location>
</feature>
<feature type="compositionally biased region" description="Basic residues" evidence="2">
    <location>
        <begin position="178"/>
        <end position="187"/>
    </location>
</feature>
<sequence>MPSLYANLLDPKVKEAATISGEPVKYEFKKQEETVEEKKPKDAALRFQPVKRPTVTQKAKPRPTGANPGLSKAKSPNDEDLSERVAAQPSQNKTTINQWITRDDDYEGDPYAAEYNRKMEEARKGQRGGRRQKKKNQKSKQADFVDWDSIYDPAKPSPLDKYKGSEEQSEAVHEWKMRLHARRLKQRPLRESSDEETGLDPTAVQDKSIRKFQQFAPPATYDMESKSHQQVQDKGYRSNAGQVGSGDIGNSDGNDVHSPPRSRPSEPYVPPVPAANIPVEASGEDAYARRLRMSGMQPTAGTHTQAPIQATPPPPPPPTSLPEQACRATPPMLLPQTAPAPGTSSPPRLTSGTTLSSAPVLHNQPPTQPSQAPAFTSGTTLSAAPVLNKQPSTTHSPTPESLPLSNPQPQSPAPQPEEEEEENDPESRTSRPGQKGFAKRLLQKYGWKEGQGLGATGDGITTILRHQPEKRKKRPDAEGGGFIGPAGGMARIVGGKRQKTTPSGGAGEGAAEEVQQWSVVAVFRGMLKGVDVQREMMEGSLMQDIGERMAEYGVVERLFLDREGEHGGLGTRVFVKFTSALSAYRAVQASDGKEFLGNGRVVESGFFDADKFEEGVYQ</sequence>
<feature type="compositionally biased region" description="Polar residues" evidence="2">
    <location>
        <begin position="389"/>
        <end position="398"/>
    </location>
</feature>
<dbReference type="GO" id="GO:0003723">
    <property type="term" value="F:RNA binding"/>
    <property type="evidence" value="ECO:0007669"/>
    <property type="project" value="UniProtKB-UniRule"/>
</dbReference>
<keyword evidence="1" id="KW-0694">RNA-binding</keyword>
<dbReference type="EMBL" id="PTQR01000128">
    <property type="protein sequence ID" value="TKX18704.1"/>
    <property type="molecule type" value="Genomic_DNA"/>
</dbReference>
<evidence type="ECO:0000259" key="3">
    <source>
        <dbReference type="PROSITE" id="PS50102"/>
    </source>
</evidence>
<evidence type="ECO:0000313" key="5">
    <source>
        <dbReference type="EMBL" id="TKX18704.1"/>
    </source>
</evidence>
<protein>
    <submittedName>
        <fullName evidence="5">G-patch domain-containing protein</fullName>
    </submittedName>
</protein>
<name>A0A4U7AT14_9PEZI</name>
<accession>A0A4U7AT14</accession>
<dbReference type="InterPro" id="IPR035979">
    <property type="entry name" value="RBD_domain_sf"/>
</dbReference>